<organism evidence="3 4">
    <name type="scientific">Dipteronia sinensis</name>
    <dbReference type="NCBI Taxonomy" id="43782"/>
    <lineage>
        <taxon>Eukaryota</taxon>
        <taxon>Viridiplantae</taxon>
        <taxon>Streptophyta</taxon>
        <taxon>Embryophyta</taxon>
        <taxon>Tracheophyta</taxon>
        <taxon>Spermatophyta</taxon>
        <taxon>Magnoliopsida</taxon>
        <taxon>eudicotyledons</taxon>
        <taxon>Gunneridae</taxon>
        <taxon>Pentapetalae</taxon>
        <taxon>rosids</taxon>
        <taxon>malvids</taxon>
        <taxon>Sapindales</taxon>
        <taxon>Sapindaceae</taxon>
        <taxon>Hippocastanoideae</taxon>
        <taxon>Acereae</taxon>
        <taxon>Dipteronia</taxon>
    </lineage>
</organism>
<comment type="caution">
    <text evidence="3">The sequence shown here is derived from an EMBL/GenBank/DDBJ whole genome shotgun (WGS) entry which is preliminary data.</text>
</comment>
<gene>
    <name evidence="3" type="ORF">Dsin_014974</name>
</gene>
<name>A0AAE0EAJ6_9ROSI</name>
<reference evidence="3" key="1">
    <citation type="journal article" date="2023" name="Plant J.">
        <title>Genome sequences and population genomics provide insights into the demographic history, inbreeding, and mutation load of two 'living fossil' tree species of Dipteronia.</title>
        <authorList>
            <person name="Feng Y."/>
            <person name="Comes H.P."/>
            <person name="Chen J."/>
            <person name="Zhu S."/>
            <person name="Lu R."/>
            <person name="Zhang X."/>
            <person name="Li P."/>
            <person name="Qiu J."/>
            <person name="Olsen K.M."/>
            <person name="Qiu Y."/>
        </authorList>
    </citation>
    <scope>NUCLEOTIDE SEQUENCE</scope>
    <source>
        <strain evidence="3">NBL</strain>
    </source>
</reference>
<keyword evidence="4" id="KW-1185">Reference proteome</keyword>
<dbReference type="Proteomes" id="UP001281410">
    <property type="component" value="Unassembled WGS sequence"/>
</dbReference>
<dbReference type="SUPFAM" id="SSF49899">
    <property type="entry name" value="Concanavalin A-like lectins/glucanases"/>
    <property type="match status" value="1"/>
</dbReference>
<protein>
    <recommendedName>
        <fullName evidence="2">Legume lectin domain-containing protein</fullName>
    </recommendedName>
</protein>
<proteinExistence type="predicted"/>
<dbReference type="EMBL" id="JANJYJ010000004">
    <property type="protein sequence ID" value="KAK3221004.1"/>
    <property type="molecule type" value="Genomic_DNA"/>
</dbReference>
<evidence type="ECO:0000256" key="1">
    <source>
        <dbReference type="ARBA" id="ARBA00022734"/>
    </source>
</evidence>
<dbReference type="InterPro" id="IPR013320">
    <property type="entry name" value="ConA-like_dom_sf"/>
</dbReference>
<feature type="domain" description="Legume lectin" evidence="2">
    <location>
        <begin position="27"/>
        <end position="118"/>
    </location>
</feature>
<evidence type="ECO:0000259" key="2">
    <source>
        <dbReference type="Pfam" id="PF00139"/>
    </source>
</evidence>
<evidence type="ECO:0000313" key="3">
    <source>
        <dbReference type="EMBL" id="KAK3221004.1"/>
    </source>
</evidence>
<dbReference type="GO" id="GO:0030246">
    <property type="term" value="F:carbohydrate binding"/>
    <property type="evidence" value="ECO:0007669"/>
    <property type="project" value="UniProtKB-KW"/>
</dbReference>
<accession>A0AAE0EAJ6</accession>
<dbReference type="Pfam" id="PF00139">
    <property type="entry name" value="Lectin_legB"/>
    <property type="match status" value="1"/>
</dbReference>
<evidence type="ECO:0000313" key="4">
    <source>
        <dbReference type="Proteomes" id="UP001281410"/>
    </source>
</evidence>
<dbReference type="Gene3D" id="2.60.120.200">
    <property type="match status" value="1"/>
</dbReference>
<sequence>MTRTVVVLFITHIFLFLFLLFIPSFALDFLYNSFGTITNGTDLILINESRLDSSVVCLTNDSNQFSFSRAYHPHKLTMKPSSNSTTLSSFSTSFMFSVLPEIPSSPGFGLCFFLTNFTSSCLGSIQPRWFSSSVQLRFLSKPLTAA</sequence>
<dbReference type="InterPro" id="IPR001220">
    <property type="entry name" value="Legume_lectin_dom"/>
</dbReference>
<dbReference type="AlphaFoldDB" id="A0AAE0EAJ6"/>
<keyword evidence="1" id="KW-0430">Lectin</keyword>